<comment type="caution">
    <text evidence="1">The sequence shown here is derived from an EMBL/GenBank/DDBJ whole genome shotgun (WGS) entry which is preliminary data.</text>
</comment>
<evidence type="ECO:0000313" key="2">
    <source>
        <dbReference type="Proteomes" id="UP000295765"/>
    </source>
</evidence>
<dbReference type="EMBL" id="SLWY01000026">
    <property type="protein sequence ID" value="TCO77341.1"/>
    <property type="molecule type" value="Genomic_DNA"/>
</dbReference>
<keyword evidence="2" id="KW-1185">Reference proteome</keyword>
<dbReference type="Proteomes" id="UP000295765">
    <property type="component" value="Unassembled WGS sequence"/>
</dbReference>
<sequence length="65" mass="6973">MKALLLLPIFALTLGVGRVWVALLAYLASLPPPAAPDTPRAARVVALHRATVVPLADDGRRRARH</sequence>
<dbReference type="RefSeq" id="WP_132545440.1">
    <property type="nucleotide sequence ID" value="NZ_SLWY01000026.1"/>
</dbReference>
<proteinExistence type="predicted"/>
<evidence type="ECO:0000313" key="1">
    <source>
        <dbReference type="EMBL" id="TCO77341.1"/>
    </source>
</evidence>
<reference evidence="1 2" key="1">
    <citation type="submission" date="2019-03" db="EMBL/GenBank/DDBJ databases">
        <title>Genomic Encyclopedia of Type Strains, Phase IV (KMG-IV): sequencing the most valuable type-strain genomes for metagenomic binning, comparative biology and taxonomic classification.</title>
        <authorList>
            <person name="Goeker M."/>
        </authorList>
    </citation>
    <scope>NUCLEOTIDE SEQUENCE [LARGE SCALE GENOMIC DNA]</scope>
    <source>
        <strain evidence="1 2">DSM 25287</strain>
    </source>
</reference>
<accession>A0A4R2KSK3</accession>
<name>A0A4R2KSK3_9GAMM</name>
<organism evidence="1 2">
    <name type="scientific">Plasticicumulans lactativorans</name>
    <dbReference type="NCBI Taxonomy" id="1133106"/>
    <lineage>
        <taxon>Bacteria</taxon>
        <taxon>Pseudomonadati</taxon>
        <taxon>Pseudomonadota</taxon>
        <taxon>Gammaproteobacteria</taxon>
        <taxon>Candidatus Competibacteraceae</taxon>
        <taxon>Plasticicumulans</taxon>
    </lineage>
</organism>
<dbReference type="AlphaFoldDB" id="A0A4R2KSK3"/>
<protein>
    <submittedName>
        <fullName evidence="1">Uncharacterized protein</fullName>
    </submittedName>
</protein>
<gene>
    <name evidence="1" type="ORF">EV699_12627</name>
</gene>